<evidence type="ECO:0000256" key="2">
    <source>
        <dbReference type="ARBA" id="ARBA00022737"/>
    </source>
</evidence>
<evidence type="ECO:0000256" key="4">
    <source>
        <dbReference type="SAM" id="Phobius"/>
    </source>
</evidence>
<keyword evidence="4" id="KW-1133">Transmembrane helix</keyword>
<protein>
    <submittedName>
        <fullName evidence="5">Protein ELFN1</fullName>
    </submittedName>
</protein>
<dbReference type="GO" id="GO:0005886">
    <property type="term" value="C:plasma membrane"/>
    <property type="evidence" value="ECO:0007669"/>
    <property type="project" value="TreeGrafter"/>
</dbReference>
<gene>
    <name evidence="5" type="ORF">C0J50_0381</name>
</gene>
<dbReference type="AlphaFoldDB" id="A0AAD5FG86"/>
<sequence length="361" mass="40075">VNNSYKALQKIPNNYNVNITGLILQHNQIMMDTMDIQALKNYSKLTHLDLSYNRIAKLPDGVFSALGSLENLSLSGNKLRTLKNETFADLKKLKTLDLDDNPWNCTWDLVEIVKWMNNMGLQTGSNATCSSPVILAGQRILDVLRTSKTPLPSVKSNTAATTKSASTFTVAASTKTIITVRSPSRPSQEMTTVSSQNVSGKGALSCWNRFGSPSSGASKKRQGSSSYCSLKPIDKYTVYNSSMCLASDTMIKAEQNNKPEGTNTWKFLSGVIVIILCTSMVIVCAVKSPIWYKMLFDYRHQRLREAEEPSIFSTSRFSNFSLDTEQTETSAQELDQGLAEDEDGFIEDGYIQPEDYKENVD</sequence>
<dbReference type="Gene3D" id="3.80.10.10">
    <property type="entry name" value="Ribonuclease Inhibitor"/>
    <property type="match status" value="1"/>
</dbReference>
<feature type="non-terminal residue" evidence="5">
    <location>
        <position position="1"/>
    </location>
</feature>
<name>A0AAD5FG86_SILAS</name>
<dbReference type="Pfam" id="PF15176">
    <property type="entry name" value="LRR19-TM"/>
    <property type="match status" value="1"/>
</dbReference>
<dbReference type="InterPro" id="IPR003591">
    <property type="entry name" value="Leu-rich_rpt_typical-subtyp"/>
</dbReference>
<keyword evidence="2" id="KW-0677">Repeat</keyword>
<dbReference type="GO" id="GO:0038023">
    <property type="term" value="F:signaling receptor activity"/>
    <property type="evidence" value="ECO:0007669"/>
    <property type="project" value="TreeGrafter"/>
</dbReference>
<keyword evidence="6" id="KW-1185">Reference proteome</keyword>
<proteinExistence type="predicted"/>
<feature type="transmembrane region" description="Helical" evidence="4">
    <location>
        <begin position="265"/>
        <end position="286"/>
    </location>
</feature>
<dbReference type="GO" id="GO:1901224">
    <property type="term" value="P:positive regulation of non-canonical NF-kappaB signal transduction"/>
    <property type="evidence" value="ECO:0007669"/>
    <property type="project" value="TreeGrafter"/>
</dbReference>
<feature type="non-terminal residue" evidence="5">
    <location>
        <position position="361"/>
    </location>
</feature>
<accession>A0AAD5FG86</accession>
<evidence type="ECO:0000256" key="3">
    <source>
        <dbReference type="SAM" id="MobiDB-lite"/>
    </source>
</evidence>
<evidence type="ECO:0000256" key="1">
    <source>
        <dbReference type="ARBA" id="ARBA00022614"/>
    </source>
</evidence>
<reference evidence="5" key="1">
    <citation type="submission" date="2018-07" db="EMBL/GenBank/DDBJ databases">
        <title>Comparative genomics of catfishes provides insights into carnivory and benthic adaptation.</title>
        <authorList>
            <person name="Zhang Y."/>
            <person name="Wang D."/>
            <person name="Peng Z."/>
            <person name="Zheng S."/>
            <person name="Shao F."/>
            <person name="Tao W."/>
        </authorList>
    </citation>
    <scope>NUCLEOTIDE SEQUENCE</scope>
    <source>
        <strain evidence="5">Chongqing</strain>
    </source>
</reference>
<dbReference type="InterPro" id="IPR001611">
    <property type="entry name" value="Leu-rich_rpt"/>
</dbReference>
<keyword evidence="1" id="KW-0433">Leucine-rich repeat</keyword>
<feature type="compositionally biased region" description="Polar residues" evidence="3">
    <location>
        <begin position="323"/>
        <end position="333"/>
    </location>
</feature>
<keyword evidence="4" id="KW-0472">Membrane</keyword>
<feature type="region of interest" description="Disordered" evidence="3">
    <location>
        <begin position="323"/>
        <end position="344"/>
    </location>
</feature>
<evidence type="ECO:0000313" key="5">
    <source>
        <dbReference type="EMBL" id="KAI5615700.1"/>
    </source>
</evidence>
<dbReference type="Proteomes" id="UP001205998">
    <property type="component" value="Unassembled WGS sequence"/>
</dbReference>
<dbReference type="PROSITE" id="PS51450">
    <property type="entry name" value="LRR"/>
    <property type="match status" value="2"/>
</dbReference>
<dbReference type="SUPFAM" id="SSF52058">
    <property type="entry name" value="L domain-like"/>
    <property type="match status" value="1"/>
</dbReference>
<dbReference type="Pfam" id="PF13855">
    <property type="entry name" value="LRR_8"/>
    <property type="match status" value="1"/>
</dbReference>
<dbReference type="PANTHER" id="PTHR31450:SF4">
    <property type="entry name" value="LEUCINE-RICH REPEAT-CONTAINING PROTEIN 19"/>
    <property type="match status" value="1"/>
</dbReference>
<comment type="caution">
    <text evidence="5">The sequence shown here is derived from an EMBL/GenBank/DDBJ whole genome shotgun (WGS) entry which is preliminary data.</text>
</comment>
<dbReference type="PRINTS" id="PR00019">
    <property type="entry name" value="LEURICHRPT"/>
</dbReference>
<keyword evidence="4" id="KW-0812">Transmembrane</keyword>
<dbReference type="PANTHER" id="PTHR31450">
    <property type="entry name" value="LEUCINE-RICH REPEAT-CONTAINING PROTEIN 19 LRRC19 FAMILY MEMBER"/>
    <property type="match status" value="1"/>
</dbReference>
<evidence type="ECO:0000313" key="6">
    <source>
        <dbReference type="Proteomes" id="UP001205998"/>
    </source>
</evidence>
<dbReference type="InterPro" id="IPR032675">
    <property type="entry name" value="LRR_dom_sf"/>
</dbReference>
<dbReference type="EMBL" id="MU554589">
    <property type="protein sequence ID" value="KAI5615700.1"/>
    <property type="molecule type" value="Genomic_DNA"/>
</dbReference>
<organism evidence="5 6">
    <name type="scientific">Silurus asotus</name>
    <name type="common">Amur catfish</name>
    <name type="synonym">Parasilurus asotus</name>
    <dbReference type="NCBI Taxonomy" id="30991"/>
    <lineage>
        <taxon>Eukaryota</taxon>
        <taxon>Metazoa</taxon>
        <taxon>Chordata</taxon>
        <taxon>Craniata</taxon>
        <taxon>Vertebrata</taxon>
        <taxon>Euteleostomi</taxon>
        <taxon>Actinopterygii</taxon>
        <taxon>Neopterygii</taxon>
        <taxon>Teleostei</taxon>
        <taxon>Ostariophysi</taxon>
        <taxon>Siluriformes</taxon>
        <taxon>Siluridae</taxon>
        <taxon>Silurus</taxon>
    </lineage>
</organism>
<dbReference type="SMART" id="SM00369">
    <property type="entry name" value="LRR_TYP"/>
    <property type="match status" value="2"/>
</dbReference>